<dbReference type="InterPro" id="IPR006768">
    <property type="entry name" value="Cwf19-like_C_dom-1"/>
</dbReference>
<feature type="non-terminal residue" evidence="4">
    <location>
        <position position="292"/>
    </location>
</feature>
<accession>A9UTP9</accession>
<name>A9UTP9_MONBE</name>
<feature type="domain" description="Cwf19-like C-terminal" evidence="3">
    <location>
        <begin position="89"/>
        <end position="211"/>
    </location>
</feature>
<sequence>QVPTHDREGTRHQYFADDSMGQNVQDLLQRERLGLDDDQDAAAMRTIGTHGRGLDSEDYTVDDAFVDQAAKGQSRERREQKDRQRAVRDYHRQQKTLESCHYCLDAPRFRKNLVAHMGTKMILMVPERGALVSTHCVLVPIRHVTGLTELEEDEREELRALQRRVVAMFAPEKKDVVFFECSMRLHKQRHTVLHCVPLSFDDATMAPMFFKKAILESDAQWSQNKKLVDVREGGIYRAVPKGFPYFYVAFSPDRGFAHVVEDEELFPEYFGAEIIGGMLDVAPRTWLKPHRE</sequence>
<dbReference type="SUPFAM" id="SSF54197">
    <property type="entry name" value="HIT-like"/>
    <property type="match status" value="1"/>
</dbReference>
<dbReference type="eggNOG" id="KOG2477">
    <property type="taxonomic scope" value="Eukaryota"/>
</dbReference>
<dbReference type="Pfam" id="PF04676">
    <property type="entry name" value="CwfJ_C_2"/>
    <property type="match status" value="1"/>
</dbReference>
<proteinExistence type="inferred from homology"/>
<evidence type="ECO:0000313" key="4">
    <source>
        <dbReference type="EMBL" id="EDQ91287.1"/>
    </source>
</evidence>
<dbReference type="Pfam" id="PF04677">
    <property type="entry name" value="CwfJ_C_1"/>
    <property type="match status" value="1"/>
</dbReference>
<gene>
    <name evidence="4" type="ORF">MONBRDRAFT_1359</name>
</gene>
<evidence type="ECO:0000259" key="2">
    <source>
        <dbReference type="Pfam" id="PF04676"/>
    </source>
</evidence>
<dbReference type="PANTHER" id="PTHR12072">
    <property type="entry name" value="CWF19, CELL CYCLE CONTROL PROTEIN"/>
    <property type="match status" value="1"/>
</dbReference>
<dbReference type="PANTHER" id="PTHR12072:SF5">
    <property type="entry name" value="CWF19-LIKE PROTEIN 2"/>
    <property type="match status" value="1"/>
</dbReference>
<dbReference type="EMBL" id="CH991545">
    <property type="protein sequence ID" value="EDQ91287.1"/>
    <property type="molecule type" value="Genomic_DNA"/>
</dbReference>
<organism evidence="4 5">
    <name type="scientific">Monosiga brevicollis</name>
    <name type="common">Choanoflagellate</name>
    <dbReference type="NCBI Taxonomy" id="81824"/>
    <lineage>
        <taxon>Eukaryota</taxon>
        <taxon>Choanoflagellata</taxon>
        <taxon>Craspedida</taxon>
        <taxon>Salpingoecidae</taxon>
        <taxon>Monosiga</taxon>
    </lineage>
</organism>
<reference evidence="4 5" key="1">
    <citation type="journal article" date="2008" name="Nature">
        <title>The genome of the choanoflagellate Monosiga brevicollis and the origin of metazoans.</title>
        <authorList>
            <consortium name="JGI Sequencing"/>
            <person name="King N."/>
            <person name="Westbrook M.J."/>
            <person name="Young S.L."/>
            <person name="Kuo A."/>
            <person name="Abedin M."/>
            <person name="Chapman J."/>
            <person name="Fairclough S."/>
            <person name="Hellsten U."/>
            <person name="Isogai Y."/>
            <person name="Letunic I."/>
            <person name="Marr M."/>
            <person name="Pincus D."/>
            <person name="Putnam N."/>
            <person name="Rokas A."/>
            <person name="Wright K.J."/>
            <person name="Zuzow R."/>
            <person name="Dirks W."/>
            <person name="Good M."/>
            <person name="Goodstein D."/>
            <person name="Lemons D."/>
            <person name="Li W."/>
            <person name="Lyons J.B."/>
            <person name="Morris A."/>
            <person name="Nichols S."/>
            <person name="Richter D.J."/>
            <person name="Salamov A."/>
            <person name="Bork P."/>
            <person name="Lim W.A."/>
            <person name="Manning G."/>
            <person name="Miller W.T."/>
            <person name="McGinnis W."/>
            <person name="Shapiro H."/>
            <person name="Tjian R."/>
            <person name="Grigoriev I.V."/>
            <person name="Rokhsar D."/>
        </authorList>
    </citation>
    <scope>NUCLEOTIDE SEQUENCE [LARGE SCALE GENOMIC DNA]</scope>
    <source>
        <strain evidence="5">MX1 / ATCC 50154</strain>
    </source>
</reference>
<dbReference type="InParanoid" id="A9UTP9"/>
<feature type="domain" description="Cwf19-like protein C-terminal" evidence="2">
    <location>
        <begin position="220"/>
        <end position="291"/>
    </location>
</feature>
<dbReference type="InterPro" id="IPR040194">
    <property type="entry name" value="Cwf19-like"/>
</dbReference>
<dbReference type="RefSeq" id="XP_001743709.1">
    <property type="nucleotide sequence ID" value="XM_001743657.1"/>
</dbReference>
<dbReference type="GeneID" id="5888979"/>
<dbReference type="InterPro" id="IPR036265">
    <property type="entry name" value="HIT-like_sf"/>
</dbReference>
<dbReference type="InterPro" id="IPR006767">
    <property type="entry name" value="Cwf19-like_C_dom-2"/>
</dbReference>
<evidence type="ECO:0000313" key="5">
    <source>
        <dbReference type="Proteomes" id="UP000001357"/>
    </source>
</evidence>
<keyword evidence="5" id="KW-1185">Reference proteome</keyword>
<dbReference type="STRING" id="81824.A9UTP9"/>
<dbReference type="Proteomes" id="UP000001357">
    <property type="component" value="Unassembled WGS sequence"/>
</dbReference>
<evidence type="ECO:0000256" key="1">
    <source>
        <dbReference type="ARBA" id="ARBA00006795"/>
    </source>
</evidence>
<protein>
    <recommendedName>
        <fullName evidence="6">Cwf19-like C-terminal domain-containing protein</fullName>
    </recommendedName>
</protein>
<evidence type="ECO:0008006" key="6">
    <source>
        <dbReference type="Google" id="ProtNLM"/>
    </source>
</evidence>
<dbReference type="OMA" id="ISECEFC"/>
<dbReference type="AlphaFoldDB" id="A9UTP9"/>
<evidence type="ECO:0000259" key="3">
    <source>
        <dbReference type="Pfam" id="PF04677"/>
    </source>
</evidence>
<comment type="similarity">
    <text evidence="1">Belongs to the CWF19 family.</text>
</comment>
<dbReference type="KEGG" id="mbr:MONBRDRAFT_1359"/>
<dbReference type="Gene3D" id="3.30.428.10">
    <property type="entry name" value="HIT-like"/>
    <property type="match status" value="1"/>
</dbReference>
<feature type="non-terminal residue" evidence="4">
    <location>
        <position position="1"/>
    </location>
</feature>